<dbReference type="Pfam" id="PF01741">
    <property type="entry name" value="MscL"/>
    <property type="match status" value="1"/>
</dbReference>
<feature type="transmembrane region" description="Helical" evidence="5">
    <location>
        <begin position="71"/>
        <end position="93"/>
    </location>
</feature>
<sequence>MKMAHEFLDFLKKYQVIGLAVAFIIGAASTKLVTALVNDVVMPIVAVLVPGGEWRTSVLQVGPVKFLIGDFVGALIDFIIIALVVFLIVKFMMKEDATQKR</sequence>
<dbReference type="InterPro" id="IPR037673">
    <property type="entry name" value="MSC/AndL"/>
</dbReference>
<accession>A0A7T9DKL3</accession>
<evidence type="ECO:0000256" key="1">
    <source>
        <dbReference type="ARBA" id="ARBA00004141"/>
    </source>
</evidence>
<evidence type="ECO:0000256" key="2">
    <source>
        <dbReference type="ARBA" id="ARBA00022692"/>
    </source>
</evidence>
<keyword evidence="3 5" id="KW-1133">Transmembrane helix</keyword>
<keyword evidence="4 5" id="KW-0472">Membrane</keyword>
<evidence type="ECO:0000256" key="3">
    <source>
        <dbReference type="ARBA" id="ARBA00022989"/>
    </source>
</evidence>
<organism evidence="6">
    <name type="scientific">Candidatus Iainarchaeum sp</name>
    <dbReference type="NCBI Taxonomy" id="3101447"/>
    <lineage>
        <taxon>Archaea</taxon>
        <taxon>Candidatus Iainarchaeota</taxon>
        <taxon>Candidatus Iainarchaeia</taxon>
        <taxon>Candidatus Iainarchaeales</taxon>
        <taxon>Candidatus Iainarchaeaceae</taxon>
        <taxon>Candidatus Iainarchaeum</taxon>
    </lineage>
</organism>
<gene>
    <name evidence="6" type="ORF">IPJ89_02325</name>
</gene>
<dbReference type="PANTHER" id="PTHR30266">
    <property type="entry name" value="MECHANOSENSITIVE CHANNEL MSCL"/>
    <property type="match status" value="1"/>
</dbReference>
<name>A0A7T9DKL3_9ARCH</name>
<dbReference type="EMBL" id="CP064981">
    <property type="protein sequence ID" value="QQR93055.1"/>
    <property type="molecule type" value="Genomic_DNA"/>
</dbReference>
<reference evidence="6" key="1">
    <citation type="submission" date="2020-11" db="EMBL/GenBank/DDBJ databases">
        <title>Connecting structure to function with the recovery of over 1000 high-quality activated sludge metagenome-assembled genomes encoding full-length rRNA genes using long-read sequencing.</title>
        <authorList>
            <person name="Singleton C.M."/>
            <person name="Petriglieri F."/>
            <person name="Kristensen J.M."/>
            <person name="Kirkegaard R.H."/>
            <person name="Michaelsen T.Y."/>
            <person name="Andersen M.H."/>
            <person name="Karst S.M."/>
            <person name="Dueholm M.S."/>
            <person name="Nielsen P.H."/>
            <person name="Albertsen M."/>
        </authorList>
    </citation>
    <scope>NUCLEOTIDE SEQUENCE</scope>
    <source>
        <strain evidence="6">Fred_18-Q3-R57-64_BAT3C.431</strain>
    </source>
</reference>
<protein>
    <submittedName>
        <fullName evidence="6">MscL family protein</fullName>
    </submittedName>
</protein>
<dbReference type="GO" id="GO:0016020">
    <property type="term" value="C:membrane"/>
    <property type="evidence" value="ECO:0007669"/>
    <property type="project" value="UniProtKB-SubCell"/>
</dbReference>
<evidence type="ECO:0000256" key="5">
    <source>
        <dbReference type="SAM" id="Phobius"/>
    </source>
</evidence>
<comment type="subcellular location">
    <subcellularLocation>
        <location evidence="1">Membrane</location>
        <topology evidence="1">Multi-pass membrane protein</topology>
    </subcellularLocation>
</comment>
<dbReference type="AlphaFoldDB" id="A0A7T9DKL3"/>
<keyword evidence="2 5" id="KW-0812">Transmembrane</keyword>
<evidence type="ECO:0000256" key="4">
    <source>
        <dbReference type="ARBA" id="ARBA00023136"/>
    </source>
</evidence>
<proteinExistence type="predicted"/>
<dbReference type="InterPro" id="IPR036019">
    <property type="entry name" value="MscL_channel"/>
</dbReference>
<dbReference type="Gene3D" id="1.10.1200.120">
    <property type="entry name" value="Large-conductance mechanosensitive channel, MscL, domain 1"/>
    <property type="match status" value="1"/>
</dbReference>
<dbReference type="Proteomes" id="UP000596004">
    <property type="component" value="Chromosome"/>
</dbReference>
<dbReference type="SUPFAM" id="SSF81330">
    <property type="entry name" value="Gated mechanosensitive channel"/>
    <property type="match status" value="1"/>
</dbReference>
<dbReference type="GO" id="GO:0008381">
    <property type="term" value="F:mechanosensitive monoatomic ion channel activity"/>
    <property type="evidence" value="ECO:0007669"/>
    <property type="project" value="TreeGrafter"/>
</dbReference>
<dbReference type="PANTHER" id="PTHR30266:SF2">
    <property type="entry name" value="LARGE-CONDUCTANCE MECHANOSENSITIVE CHANNEL"/>
    <property type="match status" value="1"/>
</dbReference>
<evidence type="ECO:0000313" key="6">
    <source>
        <dbReference type="EMBL" id="QQR93055.1"/>
    </source>
</evidence>